<gene>
    <name evidence="2" type="ORF">DEA37_0005602</name>
</gene>
<evidence type="ECO:0000313" key="3">
    <source>
        <dbReference type="Proteomes" id="UP000324629"/>
    </source>
</evidence>
<reference evidence="2 3" key="1">
    <citation type="journal article" date="2019" name="Gigascience">
        <title>Whole-genome sequence of the oriental lung fluke Paragonimus westermani.</title>
        <authorList>
            <person name="Oey H."/>
            <person name="Zakrzewski M."/>
            <person name="Narain K."/>
            <person name="Devi K.R."/>
            <person name="Agatsuma T."/>
            <person name="Nawaratna S."/>
            <person name="Gobert G.N."/>
            <person name="Jones M.K."/>
            <person name="Ragan M.A."/>
            <person name="McManus D.P."/>
            <person name="Krause L."/>
        </authorList>
    </citation>
    <scope>NUCLEOTIDE SEQUENCE [LARGE SCALE GENOMIC DNA]</scope>
    <source>
        <strain evidence="2 3">IND2009</strain>
    </source>
</reference>
<organism evidence="2 3">
    <name type="scientific">Paragonimus westermani</name>
    <dbReference type="NCBI Taxonomy" id="34504"/>
    <lineage>
        <taxon>Eukaryota</taxon>
        <taxon>Metazoa</taxon>
        <taxon>Spiralia</taxon>
        <taxon>Lophotrochozoa</taxon>
        <taxon>Platyhelminthes</taxon>
        <taxon>Trematoda</taxon>
        <taxon>Digenea</taxon>
        <taxon>Plagiorchiida</taxon>
        <taxon>Troglotremata</taxon>
        <taxon>Troglotrematidae</taxon>
        <taxon>Paragonimus</taxon>
    </lineage>
</organism>
<sequence>MFYLFYLTTHSQVSHATPPPACPPCSTDAWFFTCLPPVCFTLPTLPELTASRDAELLQVHCLSSAPPTSVTQESGPSGSQPSNDELLMVEKEDIVDPLLDLGFLGSLELPQDFGEINKGTLRHHRCVRAFFNACVSLNLIELAGKPHEHPSYAFILDYLLIPTLCSVCTNSSQFPDIFSYILSCRSASEMQQPSACHLLITKRDAWLLAGEQPTDNGLAGLGKRADVLVRVPFTNFRGWLIYPENPRLACLLVQGPLVDTATFAQVNGQICLAFESEKNQLVAEQLLSAQLEQMDTLNKPEDEAEKKQLMANISHLSDISCGPTSSAISENDAPDLLATYLGHPRS</sequence>
<accession>A0A5J4NFQ0</accession>
<comment type="caution">
    <text evidence="2">The sequence shown here is derived from an EMBL/GenBank/DDBJ whole genome shotgun (WGS) entry which is preliminary data.</text>
</comment>
<name>A0A5J4NFQ0_9TREM</name>
<protein>
    <submittedName>
        <fullName evidence="2">DCC-interacting protein 13-beta</fullName>
    </submittedName>
</protein>
<dbReference type="AlphaFoldDB" id="A0A5J4NFQ0"/>
<keyword evidence="1" id="KW-0732">Signal</keyword>
<evidence type="ECO:0000256" key="1">
    <source>
        <dbReference type="SAM" id="SignalP"/>
    </source>
</evidence>
<dbReference type="Proteomes" id="UP000324629">
    <property type="component" value="Unassembled WGS sequence"/>
</dbReference>
<dbReference type="EMBL" id="QNGE01003410">
    <property type="protein sequence ID" value="KAA3674079.1"/>
    <property type="molecule type" value="Genomic_DNA"/>
</dbReference>
<evidence type="ECO:0000313" key="2">
    <source>
        <dbReference type="EMBL" id="KAA3674079.1"/>
    </source>
</evidence>
<feature type="signal peptide" evidence="1">
    <location>
        <begin position="1"/>
        <end position="16"/>
    </location>
</feature>
<proteinExistence type="predicted"/>
<keyword evidence="3" id="KW-1185">Reference proteome</keyword>
<feature type="chain" id="PRO_5023892370" evidence="1">
    <location>
        <begin position="17"/>
        <end position="346"/>
    </location>
</feature>